<name>A0A951Q8J8_9CYAN</name>
<reference evidence="1" key="2">
    <citation type="journal article" date="2022" name="Microbiol. Resour. Announc.">
        <title>Metagenome Sequencing to Explore Phylogenomics of Terrestrial Cyanobacteria.</title>
        <authorList>
            <person name="Ward R.D."/>
            <person name="Stajich J.E."/>
            <person name="Johansen J.R."/>
            <person name="Huntemann M."/>
            <person name="Clum A."/>
            <person name="Foster B."/>
            <person name="Foster B."/>
            <person name="Roux S."/>
            <person name="Palaniappan K."/>
            <person name="Varghese N."/>
            <person name="Mukherjee S."/>
            <person name="Reddy T.B.K."/>
            <person name="Daum C."/>
            <person name="Copeland A."/>
            <person name="Chen I.A."/>
            <person name="Ivanova N.N."/>
            <person name="Kyrpides N.C."/>
            <person name="Shapiro N."/>
            <person name="Eloe-Fadrosh E.A."/>
            <person name="Pietrasiak N."/>
        </authorList>
    </citation>
    <scope>NUCLEOTIDE SEQUENCE</scope>
    <source>
        <strain evidence="1">UHER 2000/2452</strain>
    </source>
</reference>
<proteinExistence type="predicted"/>
<dbReference type="Proteomes" id="UP000757435">
    <property type="component" value="Unassembled WGS sequence"/>
</dbReference>
<dbReference type="EMBL" id="JAHHHD010000001">
    <property type="protein sequence ID" value="MBW4657144.1"/>
    <property type="molecule type" value="Genomic_DNA"/>
</dbReference>
<evidence type="ECO:0000313" key="1">
    <source>
        <dbReference type="EMBL" id="MBW4657144.1"/>
    </source>
</evidence>
<sequence>MAVASLLGAFWVVAMLTAGKRRGDDSHEVEAIGYINERRITSSPAHAN</sequence>
<comment type="caution">
    <text evidence="1">The sequence shown here is derived from an EMBL/GenBank/DDBJ whole genome shotgun (WGS) entry which is preliminary data.</text>
</comment>
<organism evidence="1 2">
    <name type="scientific">Drouetiella hepatica Uher 2000/2452</name>
    <dbReference type="NCBI Taxonomy" id="904376"/>
    <lineage>
        <taxon>Bacteria</taxon>
        <taxon>Bacillati</taxon>
        <taxon>Cyanobacteriota</taxon>
        <taxon>Cyanophyceae</taxon>
        <taxon>Oculatellales</taxon>
        <taxon>Oculatellaceae</taxon>
        <taxon>Drouetiella</taxon>
    </lineage>
</organism>
<dbReference type="AlphaFoldDB" id="A0A951Q8J8"/>
<evidence type="ECO:0000313" key="2">
    <source>
        <dbReference type="Proteomes" id="UP000757435"/>
    </source>
</evidence>
<protein>
    <submittedName>
        <fullName evidence="1">Uncharacterized protein</fullName>
    </submittedName>
</protein>
<accession>A0A951Q8J8</accession>
<gene>
    <name evidence="1" type="ORF">KME15_00580</name>
</gene>
<reference evidence="1" key="1">
    <citation type="submission" date="2021-05" db="EMBL/GenBank/DDBJ databases">
        <authorList>
            <person name="Pietrasiak N."/>
            <person name="Ward R."/>
            <person name="Stajich J.E."/>
            <person name="Kurbessoian T."/>
        </authorList>
    </citation>
    <scope>NUCLEOTIDE SEQUENCE</scope>
    <source>
        <strain evidence="1">UHER 2000/2452</strain>
    </source>
</reference>